<dbReference type="PANTHER" id="PTHR35519">
    <property type="entry name" value="MEMBRANE PROTEINS"/>
    <property type="match status" value="1"/>
</dbReference>
<accession>A0A2T4YTQ2</accession>
<name>A0A2T4YTQ2_9SPHN</name>
<comment type="caution">
    <text evidence="2">The sequence shown here is derived from an EMBL/GenBank/DDBJ whole genome shotgun (WGS) entry which is preliminary data.</text>
</comment>
<keyword evidence="3" id="KW-1185">Reference proteome</keyword>
<dbReference type="Proteomes" id="UP000240996">
    <property type="component" value="Unassembled WGS sequence"/>
</dbReference>
<keyword evidence="1" id="KW-0812">Transmembrane</keyword>
<sequence>MTNNATRIDPATLASSFAIGQDPASVRARVEALERILERAFMVPGINRPIGLDAIVGLIPVIGDLIGALMGSWLVWEARNLGMSKFQLARMMGNVGFDAALGLVPFVGDAADFMFRSNTRNLRIIKRHLDKHHPSTVTLAG</sequence>
<dbReference type="RefSeq" id="WP_107930135.1">
    <property type="nucleotide sequence ID" value="NZ_PZZN01000001.1"/>
</dbReference>
<keyword evidence="1" id="KW-0472">Membrane</keyword>
<proteinExistence type="predicted"/>
<dbReference type="InterPro" id="IPR025187">
    <property type="entry name" value="DUF4112"/>
</dbReference>
<dbReference type="PANTHER" id="PTHR35519:SF2">
    <property type="entry name" value="PH DOMAIN PROTEIN"/>
    <property type="match status" value="1"/>
</dbReference>
<dbReference type="AlphaFoldDB" id="A0A2T4YTQ2"/>
<evidence type="ECO:0000313" key="2">
    <source>
        <dbReference type="EMBL" id="PTM47189.1"/>
    </source>
</evidence>
<dbReference type="EMBL" id="PZZN01000001">
    <property type="protein sequence ID" value="PTM47189.1"/>
    <property type="molecule type" value="Genomic_DNA"/>
</dbReference>
<keyword evidence="1" id="KW-1133">Transmembrane helix</keyword>
<organism evidence="2 3">
    <name type="scientific">Sphingomonas aerolata</name>
    <dbReference type="NCBI Taxonomy" id="185951"/>
    <lineage>
        <taxon>Bacteria</taxon>
        <taxon>Pseudomonadati</taxon>
        <taxon>Pseudomonadota</taxon>
        <taxon>Alphaproteobacteria</taxon>
        <taxon>Sphingomonadales</taxon>
        <taxon>Sphingomonadaceae</taxon>
        <taxon>Sphingomonas</taxon>
    </lineage>
</organism>
<feature type="transmembrane region" description="Helical" evidence="1">
    <location>
        <begin position="54"/>
        <end position="76"/>
    </location>
</feature>
<feature type="transmembrane region" description="Helical" evidence="1">
    <location>
        <begin position="88"/>
        <end position="108"/>
    </location>
</feature>
<reference evidence="2 3" key="1">
    <citation type="submission" date="2018-04" db="EMBL/GenBank/DDBJ databases">
        <title>Genomic Encyclopedia of Type Strains, Phase III (KMG-III): the genomes of soil and plant-associated and newly described type strains.</title>
        <authorList>
            <person name="Whitman W."/>
        </authorList>
    </citation>
    <scope>NUCLEOTIDE SEQUENCE [LARGE SCALE GENOMIC DNA]</scope>
    <source>
        <strain evidence="2 3">NW12</strain>
    </source>
</reference>
<protein>
    <submittedName>
        <fullName evidence="2">Uncharacterized protein DUF4112</fullName>
    </submittedName>
</protein>
<evidence type="ECO:0000313" key="3">
    <source>
        <dbReference type="Proteomes" id="UP000240996"/>
    </source>
</evidence>
<dbReference type="Pfam" id="PF13430">
    <property type="entry name" value="DUF4112"/>
    <property type="match status" value="1"/>
</dbReference>
<gene>
    <name evidence="2" type="ORF">C8J24_0574</name>
</gene>
<evidence type="ECO:0000256" key="1">
    <source>
        <dbReference type="SAM" id="Phobius"/>
    </source>
</evidence>